<keyword evidence="1" id="KW-0863">Zinc-finger</keyword>
<dbReference type="InterPro" id="IPR043128">
    <property type="entry name" value="Rev_trsase/Diguanyl_cyclase"/>
</dbReference>
<proteinExistence type="predicted"/>
<dbReference type="InterPro" id="IPR053134">
    <property type="entry name" value="RNA-dir_DNA_polymerase"/>
</dbReference>
<evidence type="ECO:0000259" key="3">
    <source>
        <dbReference type="PROSITE" id="PS50158"/>
    </source>
</evidence>
<dbReference type="InterPro" id="IPR013103">
    <property type="entry name" value="RVT_2"/>
</dbReference>
<gene>
    <name evidence="4" type="ORF">Tci_023583</name>
</gene>
<keyword evidence="1" id="KW-0479">Metal-binding</keyword>
<dbReference type="GO" id="GO:0008270">
    <property type="term" value="F:zinc ion binding"/>
    <property type="evidence" value="ECO:0007669"/>
    <property type="project" value="UniProtKB-KW"/>
</dbReference>
<dbReference type="GO" id="GO:0003676">
    <property type="term" value="F:nucleic acid binding"/>
    <property type="evidence" value="ECO:0007669"/>
    <property type="project" value="InterPro"/>
</dbReference>
<organism evidence="4">
    <name type="scientific">Tanacetum cinerariifolium</name>
    <name type="common">Dalmatian daisy</name>
    <name type="synonym">Chrysanthemum cinerariifolium</name>
    <dbReference type="NCBI Taxonomy" id="118510"/>
    <lineage>
        <taxon>Eukaryota</taxon>
        <taxon>Viridiplantae</taxon>
        <taxon>Streptophyta</taxon>
        <taxon>Embryophyta</taxon>
        <taxon>Tracheophyta</taxon>
        <taxon>Spermatophyta</taxon>
        <taxon>Magnoliopsida</taxon>
        <taxon>eudicotyledons</taxon>
        <taxon>Gunneridae</taxon>
        <taxon>Pentapetalae</taxon>
        <taxon>asterids</taxon>
        <taxon>campanulids</taxon>
        <taxon>Asterales</taxon>
        <taxon>Asteraceae</taxon>
        <taxon>Asteroideae</taxon>
        <taxon>Anthemideae</taxon>
        <taxon>Anthemidinae</taxon>
        <taxon>Tanacetum</taxon>
    </lineage>
</organism>
<dbReference type="PANTHER" id="PTHR24559:SF444">
    <property type="entry name" value="REVERSE TRANSCRIPTASE DOMAIN-CONTAINING PROTEIN"/>
    <property type="match status" value="1"/>
</dbReference>
<keyword evidence="4" id="KW-0548">Nucleotidyltransferase</keyword>
<dbReference type="CDD" id="cd01647">
    <property type="entry name" value="RT_LTR"/>
    <property type="match status" value="1"/>
</dbReference>
<dbReference type="Pfam" id="PF03732">
    <property type="entry name" value="Retrotrans_gag"/>
    <property type="match status" value="1"/>
</dbReference>
<dbReference type="SUPFAM" id="SSF57756">
    <property type="entry name" value="Retrovirus zinc finger-like domains"/>
    <property type="match status" value="1"/>
</dbReference>
<dbReference type="Gene3D" id="3.30.70.270">
    <property type="match status" value="1"/>
</dbReference>
<dbReference type="Gene3D" id="3.10.10.10">
    <property type="entry name" value="HIV Type 1 Reverse Transcriptase, subunit A, domain 1"/>
    <property type="match status" value="1"/>
</dbReference>
<evidence type="ECO:0000313" key="4">
    <source>
        <dbReference type="EMBL" id="GEU51605.1"/>
    </source>
</evidence>
<keyword evidence="4" id="KW-0808">Transferase</keyword>
<protein>
    <submittedName>
        <fullName evidence="4">Reverse transcriptase domain-containing protein</fullName>
    </submittedName>
</protein>
<sequence length="1116" mass="127514">MEAGGKHRPPMLAPGTDSNIYSTVDACPNVCEMWKAIERLKQGESIKVQDLETNLYWEFGKFTSRDGEHLNCITQGTQVVQQSKIQCYSCKKYGHVARKCQILKWENDVASHQEKMLLYQELEAHYVYMAYIQEVTPDVANNSGPIFDVKPLQKIVEIILFIVDSGCSRYMTGNLKLLSNLMDKFLGTLKFRNDQIEPILGYGDLVQGNVTIKKTSTCYNHNLKGNDLLTCSRGIDLHSITLQDTSTPNLICLMAFIITSMVMASSSFTSKLRHHQLAFEIVRDGENLDKMKEKGDACIFVGSDHVPQCMTTSLEQVNLSPGPQSQENVPQAAETVTTSNELDLLFSLMFDELLNGNTSVVLKSSVIHVADAPNQHQQQNTTTSTSTTVAANIPPLNIQTTPETTSQVPTVTITKNIIQAETQKQNTQVEEDKFINIFSTSLKIDAKMCMFAHTVSQTEAKNIKEAMANSTWIEAKQEKIHQFERLDVWKLVDRPLCKNVINIKWLWKNKHDEENTVIRNKAHLVAKGHVYQMDVKTSFLNRPLKEEVYVNQPDGFIDPHLPDKVYRLKKTLYGLKQIPRARVPFELRNNPLRHSIIVYPPILNISYFCNFVDILRNYNPMDNEPMWPADHVVAPTLNSAITILETTNGFVIKGNHLTLVKGNQFDGRTKTDPHKHIHEFLEICDMFKYRDTKNEVVCLMMFPLSLTGEAKIWLDELNDGTIETWDELQTAFISQFNLDTKFDRLTDKQSGRPSGSLPSNTQPNPKGHNSKASQPPQSRNEHVNVVFTRSDKFDNPPDNPNDQQKETPINFDSDDEDDEPTPQTKTQNLKPAKETPLPKPYKLKISYPQRLRKEKIEAQYGKFLDMICAIRINVPLVDVLDDIIDVIDEILEEDFDALLDKVVTNKNDELVPTRTVMGWRVCIDYHKLNEATAKDHFLFPFMDQMLERLTGNKYFCFLDSFSRYFKIPIDPNDQEKTTFTCPFETYAYRRIPFGLCNAPATFQRCMLEIFYDMIEESVEVFMDDFSIFGNSFKSCLNNLDKMLQHCKDAHLVLNWEKCHFMVNEGIMLGHKVSSARHEVDKAKVDVISKLPPLPTLKVLEAFLDMSVFIDDSLKIS</sequence>
<keyword evidence="1" id="KW-0862">Zinc</keyword>
<reference evidence="4" key="1">
    <citation type="journal article" date="2019" name="Sci. Rep.">
        <title>Draft genome of Tanacetum cinerariifolium, the natural source of mosquito coil.</title>
        <authorList>
            <person name="Yamashiro T."/>
            <person name="Shiraishi A."/>
            <person name="Satake H."/>
            <person name="Nakayama K."/>
        </authorList>
    </citation>
    <scope>NUCLEOTIDE SEQUENCE</scope>
</reference>
<dbReference type="PROSITE" id="PS50158">
    <property type="entry name" value="ZF_CCHC"/>
    <property type="match status" value="1"/>
</dbReference>
<evidence type="ECO:0000256" key="1">
    <source>
        <dbReference type="PROSITE-ProRule" id="PRU00047"/>
    </source>
</evidence>
<dbReference type="EMBL" id="BKCJ010002891">
    <property type="protein sequence ID" value="GEU51605.1"/>
    <property type="molecule type" value="Genomic_DNA"/>
</dbReference>
<dbReference type="GO" id="GO:0003964">
    <property type="term" value="F:RNA-directed DNA polymerase activity"/>
    <property type="evidence" value="ECO:0007669"/>
    <property type="project" value="UniProtKB-KW"/>
</dbReference>
<dbReference type="AlphaFoldDB" id="A0A6L2KUB1"/>
<comment type="caution">
    <text evidence="4">The sequence shown here is derived from an EMBL/GenBank/DDBJ whole genome shotgun (WGS) entry which is preliminary data.</text>
</comment>
<dbReference type="InterPro" id="IPR001878">
    <property type="entry name" value="Znf_CCHC"/>
</dbReference>
<dbReference type="Pfam" id="PF07727">
    <property type="entry name" value="RVT_2"/>
    <property type="match status" value="1"/>
</dbReference>
<dbReference type="SUPFAM" id="SSF56672">
    <property type="entry name" value="DNA/RNA polymerases"/>
    <property type="match status" value="1"/>
</dbReference>
<evidence type="ECO:0000256" key="2">
    <source>
        <dbReference type="SAM" id="MobiDB-lite"/>
    </source>
</evidence>
<dbReference type="InterPro" id="IPR036875">
    <property type="entry name" value="Znf_CCHC_sf"/>
</dbReference>
<dbReference type="InterPro" id="IPR000477">
    <property type="entry name" value="RT_dom"/>
</dbReference>
<feature type="region of interest" description="Disordered" evidence="2">
    <location>
        <begin position="745"/>
        <end position="840"/>
    </location>
</feature>
<name>A0A6L2KUB1_TANCI</name>
<feature type="domain" description="CCHC-type" evidence="3">
    <location>
        <begin position="87"/>
        <end position="100"/>
    </location>
</feature>
<keyword evidence="4" id="KW-0695">RNA-directed DNA polymerase</keyword>
<feature type="compositionally biased region" description="Polar residues" evidence="2">
    <location>
        <begin position="751"/>
        <end position="764"/>
    </location>
</feature>
<dbReference type="InterPro" id="IPR043502">
    <property type="entry name" value="DNA/RNA_pol_sf"/>
</dbReference>
<dbReference type="InterPro" id="IPR005162">
    <property type="entry name" value="Retrotrans_gag_dom"/>
</dbReference>
<dbReference type="Pfam" id="PF00078">
    <property type="entry name" value="RVT_1"/>
    <property type="match status" value="1"/>
</dbReference>
<dbReference type="PANTHER" id="PTHR24559">
    <property type="entry name" value="TRANSPOSON TY3-I GAG-POL POLYPROTEIN"/>
    <property type="match status" value="1"/>
</dbReference>
<accession>A0A6L2KUB1</accession>